<dbReference type="AlphaFoldDB" id="A0A7X0ITN2"/>
<reference evidence="4 5" key="1">
    <citation type="submission" date="2020-08" db="EMBL/GenBank/DDBJ databases">
        <title>Genomic Encyclopedia of Type Strains, Phase IV (KMG-V): Genome sequencing to study the core and pangenomes of soil and plant-associated prokaryotes.</title>
        <authorList>
            <person name="Whitman W."/>
        </authorList>
    </citation>
    <scope>NUCLEOTIDE SEQUENCE [LARGE SCALE GENOMIC DNA]</scope>
    <source>
        <strain evidence="4 5">SEMIA 4060</strain>
    </source>
</reference>
<proteinExistence type="predicted"/>
<dbReference type="InterPro" id="IPR047611">
    <property type="entry name" value="RepABC_RepC"/>
</dbReference>
<dbReference type="InterPro" id="IPR021760">
    <property type="entry name" value="RepC_C"/>
</dbReference>
<dbReference type="NCBIfam" id="NF040974">
    <property type="entry name" value="RepABC_RepC"/>
    <property type="match status" value="1"/>
</dbReference>
<sequence>MTLASLTRQTAAGRVKTGRTVDKWKVFRDASEARELLGLQDRTLAVLHALLSFHPESELRPCGQLIVFPSNALLARRAHGIAGATLRRHLALLVETGLIIRKDSANGKRYARRDNAGEIGTAFGFDLSPLLSRADELASLAQQVASDRAALRHVKEDLTICRRNVRKLISAAIGEGAPGEWAAFEEAYVAVLSHMTRSPSLDEIRKILRELTLLQEEILKRLQQLDNTENLGTSDAHDEHHLQDSKPESPNESEHAARSEMGRRPDRASLRPTLPLKAFPLELVLRACPQIISYGSGQGIRRWRELVEASIIVRSMLGITASTYQSACDTMGTENAATIVACILERSEQINSPGAYLRDLTTRTRRGEFSLGPMITALLRQRGGGLPSSPVAQPRPS</sequence>
<dbReference type="Proteomes" id="UP000565576">
    <property type="component" value="Unassembled WGS sequence"/>
</dbReference>
<dbReference type="Pfam" id="PF11800">
    <property type="entry name" value="RP-C_C"/>
    <property type="match status" value="1"/>
</dbReference>
<dbReference type="Pfam" id="PF03428">
    <property type="entry name" value="RP-C"/>
    <property type="match status" value="1"/>
</dbReference>
<dbReference type="NCBIfam" id="NF010396">
    <property type="entry name" value="PRK13824.1"/>
    <property type="match status" value="1"/>
</dbReference>
<evidence type="ECO:0000313" key="5">
    <source>
        <dbReference type="Proteomes" id="UP000565576"/>
    </source>
</evidence>
<gene>
    <name evidence="4" type="ORF">GGD46_004259</name>
</gene>
<evidence type="ECO:0000313" key="4">
    <source>
        <dbReference type="EMBL" id="MBB6486960.1"/>
    </source>
</evidence>
<dbReference type="InterPro" id="IPR005090">
    <property type="entry name" value="RepC_N"/>
</dbReference>
<accession>A0A7X0ITN2</accession>
<protein>
    <submittedName>
        <fullName evidence="4">Replication initiation protein RepC</fullName>
    </submittedName>
</protein>
<organism evidence="4 5">
    <name type="scientific">Rhizobium lusitanum</name>
    <dbReference type="NCBI Taxonomy" id="293958"/>
    <lineage>
        <taxon>Bacteria</taxon>
        <taxon>Pseudomonadati</taxon>
        <taxon>Pseudomonadota</taxon>
        <taxon>Alphaproteobacteria</taxon>
        <taxon>Hyphomicrobiales</taxon>
        <taxon>Rhizobiaceae</taxon>
        <taxon>Rhizobium/Agrobacterium group</taxon>
        <taxon>Rhizobium</taxon>
    </lineage>
</organism>
<feature type="domain" description="Plasmid replication protein C C-terminal" evidence="3">
    <location>
        <begin position="280"/>
        <end position="380"/>
    </location>
</feature>
<comment type="caution">
    <text evidence="4">The sequence shown here is derived from an EMBL/GenBank/DDBJ whole genome shotgun (WGS) entry which is preliminary data.</text>
</comment>
<name>A0A7X0ITN2_9HYPH</name>
<dbReference type="EMBL" id="JACHBG010000010">
    <property type="protein sequence ID" value="MBB6486960.1"/>
    <property type="molecule type" value="Genomic_DNA"/>
</dbReference>
<evidence type="ECO:0000259" key="3">
    <source>
        <dbReference type="Pfam" id="PF11800"/>
    </source>
</evidence>
<feature type="domain" description="Plasmid replication protein C N-terminal" evidence="2">
    <location>
        <begin position="1"/>
        <end position="172"/>
    </location>
</feature>
<feature type="compositionally biased region" description="Basic and acidic residues" evidence="1">
    <location>
        <begin position="235"/>
        <end position="269"/>
    </location>
</feature>
<feature type="region of interest" description="Disordered" evidence="1">
    <location>
        <begin position="230"/>
        <end position="269"/>
    </location>
</feature>
<evidence type="ECO:0000259" key="2">
    <source>
        <dbReference type="Pfam" id="PF03428"/>
    </source>
</evidence>
<evidence type="ECO:0000256" key="1">
    <source>
        <dbReference type="SAM" id="MobiDB-lite"/>
    </source>
</evidence>